<dbReference type="Gene3D" id="3.40.80.10">
    <property type="entry name" value="Peptidoglycan recognition protein-like"/>
    <property type="match status" value="1"/>
</dbReference>
<dbReference type="GO" id="GO:0009253">
    <property type="term" value="P:peptidoglycan catabolic process"/>
    <property type="evidence" value="ECO:0007669"/>
    <property type="project" value="InterPro"/>
</dbReference>
<comment type="catalytic activity">
    <reaction evidence="1">
        <text>Hydrolyzes the link between N-acetylmuramoyl residues and L-amino acid residues in certain cell-wall glycopeptides.</text>
        <dbReference type="EC" id="3.5.1.28"/>
    </reaction>
</comment>
<evidence type="ECO:0000313" key="7">
    <source>
        <dbReference type="Proteomes" id="UP001169862"/>
    </source>
</evidence>
<dbReference type="EC" id="3.5.1.28" evidence="2"/>
<dbReference type="GO" id="GO:0009254">
    <property type="term" value="P:peptidoglycan turnover"/>
    <property type="evidence" value="ECO:0007669"/>
    <property type="project" value="TreeGrafter"/>
</dbReference>
<dbReference type="PANTHER" id="PTHR30417">
    <property type="entry name" value="N-ACETYLMURAMOYL-L-ALANINE AMIDASE AMID"/>
    <property type="match status" value="1"/>
</dbReference>
<reference evidence="6" key="1">
    <citation type="submission" date="2023-07" db="EMBL/GenBank/DDBJ databases">
        <title>Genome content predicts the carbon catabolic preferences of heterotrophic bacteria.</title>
        <authorList>
            <person name="Gralka M."/>
        </authorList>
    </citation>
    <scope>NUCLEOTIDE SEQUENCE</scope>
    <source>
        <strain evidence="6">I2M16</strain>
    </source>
</reference>
<evidence type="ECO:0000256" key="4">
    <source>
        <dbReference type="ARBA" id="ARBA00023316"/>
    </source>
</evidence>
<proteinExistence type="predicted"/>
<evidence type="ECO:0000313" key="6">
    <source>
        <dbReference type="EMBL" id="MDO6454163.1"/>
    </source>
</evidence>
<evidence type="ECO:0000256" key="3">
    <source>
        <dbReference type="ARBA" id="ARBA00022801"/>
    </source>
</evidence>
<dbReference type="GO" id="GO:0008745">
    <property type="term" value="F:N-acetylmuramoyl-L-alanine amidase activity"/>
    <property type="evidence" value="ECO:0007669"/>
    <property type="project" value="UniProtKB-EC"/>
</dbReference>
<dbReference type="GO" id="GO:0071555">
    <property type="term" value="P:cell wall organization"/>
    <property type="evidence" value="ECO:0007669"/>
    <property type="project" value="UniProtKB-KW"/>
</dbReference>
<dbReference type="InterPro" id="IPR002502">
    <property type="entry name" value="Amidase_domain"/>
</dbReference>
<comment type="caution">
    <text evidence="6">The sequence shown here is derived from an EMBL/GenBank/DDBJ whole genome shotgun (WGS) entry which is preliminary data.</text>
</comment>
<dbReference type="GeneID" id="89457368"/>
<dbReference type="InterPro" id="IPR051206">
    <property type="entry name" value="NAMLAA_amidase_2"/>
</dbReference>
<dbReference type="SUPFAM" id="SSF55846">
    <property type="entry name" value="N-acetylmuramoyl-L-alanine amidase-like"/>
    <property type="match status" value="1"/>
</dbReference>
<accession>A0AAW7XMN2</accession>
<protein>
    <recommendedName>
        <fullName evidence="2">N-acetylmuramoyl-L-alanine amidase</fullName>
        <ecNumber evidence="2">3.5.1.28</ecNumber>
    </recommendedName>
</protein>
<dbReference type="Pfam" id="PF01510">
    <property type="entry name" value="Amidase_2"/>
    <property type="match status" value="1"/>
</dbReference>
<evidence type="ECO:0000259" key="5">
    <source>
        <dbReference type="Pfam" id="PF01510"/>
    </source>
</evidence>
<dbReference type="Proteomes" id="UP001169862">
    <property type="component" value="Unassembled WGS sequence"/>
</dbReference>
<evidence type="ECO:0000256" key="2">
    <source>
        <dbReference type="ARBA" id="ARBA00011901"/>
    </source>
</evidence>
<gene>
    <name evidence="6" type="ORF">Q4490_11385</name>
</gene>
<dbReference type="PANTHER" id="PTHR30417:SF1">
    <property type="entry name" value="N-ACETYLMURAMOYL-L-ALANINE AMIDASE AMID"/>
    <property type="match status" value="1"/>
</dbReference>
<organism evidence="6 7">
    <name type="scientific">Neptunomonas phycophila</name>
    <dbReference type="NCBI Taxonomy" id="1572645"/>
    <lineage>
        <taxon>Bacteria</taxon>
        <taxon>Pseudomonadati</taxon>
        <taxon>Pseudomonadota</taxon>
        <taxon>Gammaproteobacteria</taxon>
        <taxon>Oceanospirillales</taxon>
        <taxon>Oceanospirillaceae</taxon>
        <taxon>Neptunomonas</taxon>
    </lineage>
</organism>
<dbReference type="EMBL" id="JAUOPG010000007">
    <property type="protein sequence ID" value="MDO6454163.1"/>
    <property type="molecule type" value="Genomic_DNA"/>
</dbReference>
<keyword evidence="3" id="KW-0378">Hydrolase</keyword>
<evidence type="ECO:0000256" key="1">
    <source>
        <dbReference type="ARBA" id="ARBA00001561"/>
    </source>
</evidence>
<feature type="domain" description="N-acetylmuramoyl-L-alanine amidase" evidence="5">
    <location>
        <begin position="28"/>
        <end position="195"/>
    </location>
</feature>
<keyword evidence="4" id="KW-0961">Cell wall biogenesis/degradation</keyword>
<dbReference type="CDD" id="cd06583">
    <property type="entry name" value="PGRP"/>
    <property type="match status" value="1"/>
</dbReference>
<dbReference type="RefSeq" id="WP_178969307.1">
    <property type="nucleotide sequence ID" value="NZ_CP041336.1"/>
</dbReference>
<dbReference type="AlphaFoldDB" id="A0AAW7XMN2"/>
<sequence>MFNKEGWATHPSITVEEKAAIQHGSMAAVRAIVLHRTGSSSGKSVLNAWNNKKEGTHFLIDEKGKIFQCASLKTKCWHVGKLYSKCRQVNSCDEADLQIINNILHGKGSWGQKFRLVTAHELNKPYPERYPHNHDSLGIEVVGVLGKKSNIYEDANAAQLTSLFTLIDALSTKYGFNLEDLYAHGQIAHKDSKKSEGSSVLKAYKIYRG</sequence>
<dbReference type="InterPro" id="IPR036505">
    <property type="entry name" value="Amidase/PGRP_sf"/>
</dbReference>
<name>A0AAW7XMN2_9GAMM</name>